<dbReference type="EMBL" id="CAJMWY010000924">
    <property type="protein sequence ID" value="CAE6451809.1"/>
    <property type="molecule type" value="Genomic_DNA"/>
</dbReference>
<dbReference type="AlphaFoldDB" id="A0A8H3GIW3"/>
<organism evidence="1 2">
    <name type="scientific">Rhizoctonia solani</name>
    <dbReference type="NCBI Taxonomy" id="456999"/>
    <lineage>
        <taxon>Eukaryota</taxon>
        <taxon>Fungi</taxon>
        <taxon>Dikarya</taxon>
        <taxon>Basidiomycota</taxon>
        <taxon>Agaricomycotina</taxon>
        <taxon>Agaricomycetes</taxon>
        <taxon>Cantharellales</taxon>
        <taxon>Ceratobasidiaceae</taxon>
        <taxon>Rhizoctonia</taxon>
    </lineage>
</organism>
<sequence>MITSHPEPTSHETFRPLSQDFFKSYPPYVLVNSQEDANAVLSAGCEAEYLLVLDADSPPGVKSFKSDEIKEFRGRIGIIIHVLPFDEDLSIVASRLLELLAIDGTAIGFATPEQSIQWNQACFKWAKAQKTVDAQGQEQDGLTLEWSAKDVKGEEWVQWTVIKKAPEWAFC</sequence>
<dbReference type="Proteomes" id="UP000663861">
    <property type="component" value="Unassembled WGS sequence"/>
</dbReference>
<accession>A0A8H3GIW3</accession>
<evidence type="ECO:0000313" key="1">
    <source>
        <dbReference type="EMBL" id="CAE6451809.1"/>
    </source>
</evidence>
<comment type="caution">
    <text evidence="1">The sequence shown here is derived from an EMBL/GenBank/DDBJ whole genome shotgun (WGS) entry which is preliminary data.</text>
</comment>
<reference evidence="1" key="1">
    <citation type="submission" date="2021-01" db="EMBL/GenBank/DDBJ databases">
        <authorList>
            <person name="Kaushik A."/>
        </authorList>
    </citation>
    <scope>NUCLEOTIDE SEQUENCE</scope>
    <source>
        <strain evidence="1">AG4-RS23</strain>
    </source>
</reference>
<proteinExistence type="predicted"/>
<protein>
    <submittedName>
        <fullName evidence="1">Uncharacterized protein</fullName>
    </submittedName>
</protein>
<name>A0A8H3GIW3_9AGAM</name>
<evidence type="ECO:0000313" key="2">
    <source>
        <dbReference type="Proteomes" id="UP000663861"/>
    </source>
</evidence>
<gene>
    <name evidence="1" type="ORF">RDB_LOCUS55727</name>
</gene>